<accession>A0ABV7FIZ6</accession>
<dbReference type="Gene3D" id="2.30.30.400">
    <property type="entry name" value="Rof-like"/>
    <property type="match status" value="1"/>
</dbReference>
<organism evidence="1 2">
    <name type="scientific">Agaribacter flavus</name>
    <dbReference type="NCBI Taxonomy" id="1902781"/>
    <lineage>
        <taxon>Bacteria</taxon>
        <taxon>Pseudomonadati</taxon>
        <taxon>Pseudomonadota</taxon>
        <taxon>Gammaproteobacteria</taxon>
        <taxon>Alteromonadales</taxon>
        <taxon>Alteromonadaceae</taxon>
        <taxon>Agaribacter</taxon>
    </lineage>
</organism>
<evidence type="ECO:0000313" key="2">
    <source>
        <dbReference type="Proteomes" id="UP001595478"/>
    </source>
</evidence>
<gene>
    <name evidence="1" type="ORF">ACFOHL_01330</name>
</gene>
<evidence type="ECO:0000313" key="1">
    <source>
        <dbReference type="EMBL" id="MFC3120259.1"/>
    </source>
</evidence>
<dbReference type="Pfam" id="PF07073">
    <property type="entry name" value="ROF"/>
    <property type="match status" value="1"/>
</dbReference>
<comment type="caution">
    <text evidence="1">The sequence shown here is derived from an EMBL/GenBank/DDBJ whole genome shotgun (WGS) entry which is preliminary data.</text>
</comment>
<dbReference type="InterPro" id="IPR038626">
    <property type="entry name" value="Rof-like_sf"/>
</dbReference>
<dbReference type="InterPro" id="IPR009778">
    <property type="entry name" value="ROF"/>
</dbReference>
<name>A0ABV7FIZ6_9ALTE</name>
<dbReference type="InterPro" id="IPR023534">
    <property type="entry name" value="Rof/RNase_P-like"/>
</dbReference>
<dbReference type="SUPFAM" id="SSF101744">
    <property type="entry name" value="Rof/RNase P subunit-like"/>
    <property type="match status" value="1"/>
</dbReference>
<dbReference type="EMBL" id="JBHRSW010000004">
    <property type="protein sequence ID" value="MFC3120259.1"/>
    <property type="molecule type" value="Genomic_DNA"/>
</dbReference>
<proteinExistence type="predicted"/>
<protein>
    <submittedName>
        <fullName evidence="1">Rho-binding antiterminator</fullName>
    </submittedName>
</protein>
<reference evidence="2" key="1">
    <citation type="journal article" date="2019" name="Int. J. Syst. Evol. Microbiol.">
        <title>The Global Catalogue of Microorganisms (GCM) 10K type strain sequencing project: providing services to taxonomists for standard genome sequencing and annotation.</title>
        <authorList>
            <consortium name="The Broad Institute Genomics Platform"/>
            <consortium name="The Broad Institute Genome Sequencing Center for Infectious Disease"/>
            <person name="Wu L."/>
            <person name="Ma J."/>
        </authorList>
    </citation>
    <scope>NUCLEOTIDE SEQUENCE [LARGE SCALE GENOMIC DNA]</scope>
    <source>
        <strain evidence="2">KCTC 52473</strain>
    </source>
</reference>
<sequence>MAIKCEHYDYIEIACMFRFPLKICLKNGETIEGLASGIEKNTSKQECLRLENDSSSDIVVMDNISSIKVMVENPHFDEVEFD</sequence>
<dbReference type="RefSeq" id="WP_376918399.1">
    <property type="nucleotide sequence ID" value="NZ_JBHRSW010000004.1"/>
</dbReference>
<dbReference type="Proteomes" id="UP001595478">
    <property type="component" value="Unassembled WGS sequence"/>
</dbReference>
<keyword evidence="2" id="KW-1185">Reference proteome</keyword>